<reference evidence="6" key="1">
    <citation type="journal article" date="2022" name="Arch. Microbiol.">
        <title>Molecular characterization of a novel double-stranded RNA virus infecting the entomopathogenic fungus Metarhizium brunneum.</title>
        <authorList>
            <person name="Wang P."/>
            <person name="Yang G."/>
            <person name="Shi N."/>
            <person name="Huang B."/>
        </authorList>
    </citation>
    <scope>NUCLEOTIDE SEQUENCE</scope>
    <source>
        <strain evidence="6">RCEF0766</strain>
    </source>
</reference>
<dbReference type="EMBL" id="ON350778">
    <property type="protein sequence ID" value="UPO93687.1"/>
    <property type="molecule type" value="Genomic_RNA"/>
</dbReference>
<sequence length="597" mass="68071">MSDRLTKRKWSQVEDYSASESSHHSFSTASSPTRRRKTLRRMQSNARLTETMENLTSMFSNVRILGRTESYHTLDNELKTAEPDPLVVQYSLLHPPAIPDFKPERYTFVNACTPVEMNHLKHFDRPPRSPKREHIAVIETASEVVASLLSLGAYLNFPIKEDLAEVKFYGSKFAGIEYARLGLKTRSEADPLAQADAEDAWTALMGGKHIEPHDVRLGGRGKIAEMIKTEAEDKVPAVGRLILMMSQRDLKLCGVTENQLTLAYTASHYPIAVGQSWFHGGAEDFIKRFLPYEEFFCFDAKKFDSSLDPWLVTIAVNILRRQYYDGDSEKYDAYWSFVLRSLLSAPIYRDDGVRLAKEVGTTSGHSHNTLVQSICTLILGYAALIHLHPELSVEEIMENAWLESLGDDNVMGVRGPLVGHTVEEIAGVVMDMFGVDWFGKKSFATTRLLDAIEGDFQGMQFLGKYFRVAEYPVLGGSMDVVIPYRPFRETYLRLLYPEYGAHTPNDTWLRTLGNYLDGAGNTLTEQWLSGFLDWLTPRTSDPPLEWPPNFKRMVSRDYSNVGVEVPLAERIDFEQWRDLVVLPRYEYRDRWKADQPF</sequence>
<feature type="domain" description="RdRp catalytic" evidence="5">
    <location>
        <begin position="293"/>
        <end position="421"/>
    </location>
</feature>
<dbReference type="PROSITE" id="PS50507">
    <property type="entry name" value="RDRP_SSRNA_POS"/>
    <property type="match status" value="1"/>
</dbReference>
<keyword evidence="1" id="KW-0808">Transferase</keyword>
<name>A0A976N0X4_9VIRU</name>
<evidence type="ECO:0000256" key="1">
    <source>
        <dbReference type="ARBA" id="ARBA00022679"/>
    </source>
</evidence>
<dbReference type="InterPro" id="IPR043502">
    <property type="entry name" value="DNA/RNA_pol_sf"/>
</dbReference>
<dbReference type="GO" id="GO:0006351">
    <property type="term" value="P:DNA-templated transcription"/>
    <property type="evidence" value="ECO:0007669"/>
    <property type="project" value="InterPro"/>
</dbReference>
<proteinExistence type="predicted"/>
<evidence type="ECO:0000256" key="2">
    <source>
        <dbReference type="ARBA" id="ARBA00022695"/>
    </source>
</evidence>
<dbReference type="GO" id="GO:0039694">
    <property type="term" value="P:viral RNA genome replication"/>
    <property type="evidence" value="ECO:0007669"/>
    <property type="project" value="InterPro"/>
</dbReference>
<feature type="compositionally biased region" description="Basic residues" evidence="4">
    <location>
        <begin position="1"/>
        <end position="10"/>
    </location>
</feature>
<evidence type="ECO:0000259" key="5">
    <source>
        <dbReference type="PROSITE" id="PS50507"/>
    </source>
</evidence>
<evidence type="ECO:0000313" key="6">
    <source>
        <dbReference type="EMBL" id="UPO93687.1"/>
    </source>
</evidence>
<evidence type="ECO:0000256" key="3">
    <source>
        <dbReference type="ARBA" id="ARBA00022953"/>
    </source>
</evidence>
<dbReference type="Pfam" id="PF00680">
    <property type="entry name" value="RdRP_1"/>
    <property type="match status" value="1"/>
</dbReference>
<keyword evidence="3" id="KW-0693">Viral RNA replication</keyword>
<dbReference type="SUPFAM" id="SSF56672">
    <property type="entry name" value="DNA/RNA polymerases"/>
    <property type="match status" value="1"/>
</dbReference>
<dbReference type="InterPro" id="IPR001205">
    <property type="entry name" value="RNA-dir_pol_C"/>
</dbReference>
<evidence type="ECO:0000256" key="4">
    <source>
        <dbReference type="SAM" id="MobiDB-lite"/>
    </source>
</evidence>
<reference evidence="6" key="2">
    <citation type="submission" date="2022-04" db="EMBL/GenBank/DDBJ databases">
        <authorList>
            <person name="Wang P."/>
            <person name="Shi N."/>
            <person name="Zhang Y."/>
            <person name="Zhu Q."/>
            <person name="Xie T."/>
            <person name="Yang G."/>
            <person name="Huang B."/>
        </authorList>
    </citation>
    <scope>NUCLEOTIDE SEQUENCE</scope>
    <source>
        <strain evidence="6">RCEF0766</strain>
    </source>
</reference>
<protein>
    <submittedName>
        <fullName evidence="6">RNA-directed RNA-polymerase</fullName>
    </submittedName>
</protein>
<keyword evidence="2" id="KW-0548">Nucleotidyltransferase</keyword>
<dbReference type="GO" id="GO:0003723">
    <property type="term" value="F:RNA binding"/>
    <property type="evidence" value="ECO:0007669"/>
    <property type="project" value="InterPro"/>
</dbReference>
<accession>A0A976N0X4</accession>
<dbReference type="GO" id="GO:0003968">
    <property type="term" value="F:RNA-directed RNA polymerase activity"/>
    <property type="evidence" value="ECO:0007669"/>
    <property type="project" value="InterPro"/>
</dbReference>
<feature type="compositionally biased region" description="Low complexity" evidence="4">
    <location>
        <begin position="18"/>
        <end position="31"/>
    </location>
</feature>
<feature type="region of interest" description="Disordered" evidence="4">
    <location>
        <begin position="1"/>
        <end position="40"/>
    </location>
</feature>
<organism evidence="6">
    <name type="scientific">Metarhizium brunneum bipartite mycovirus 1</name>
    <dbReference type="NCBI Taxonomy" id="2938193"/>
    <lineage>
        <taxon>Viruses</taxon>
        <taxon>Riboviria</taxon>
    </lineage>
</organism>
<dbReference type="InterPro" id="IPR007094">
    <property type="entry name" value="RNA-dir_pol_PSvirus"/>
</dbReference>